<proteinExistence type="predicted"/>
<sequence length="53" mass="6037">ISISVTESNITSIQKSGTATFSYDEVQMLAKKSIEIGQKLRKDLNLWQHKKEI</sequence>
<dbReference type="AlphaFoldDB" id="X1BUR3"/>
<feature type="non-terminal residue" evidence="1">
    <location>
        <position position="1"/>
    </location>
</feature>
<comment type="caution">
    <text evidence="1">The sequence shown here is derived from an EMBL/GenBank/DDBJ whole genome shotgun (WGS) entry which is preliminary data.</text>
</comment>
<accession>X1BUR3</accession>
<organism evidence="1">
    <name type="scientific">marine sediment metagenome</name>
    <dbReference type="NCBI Taxonomy" id="412755"/>
    <lineage>
        <taxon>unclassified sequences</taxon>
        <taxon>metagenomes</taxon>
        <taxon>ecological metagenomes</taxon>
    </lineage>
</organism>
<gene>
    <name evidence="1" type="ORF">S01H4_32016</name>
</gene>
<name>X1BUR3_9ZZZZ</name>
<dbReference type="EMBL" id="BART01016684">
    <property type="protein sequence ID" value="GAG84892.1"/>
    <property type="molecule type" value="Genomic_DNA"/>
</dbReference>
<reference evidence="1" key="1">
    <citation type="journal article" date="2014" name="Front. Microbiol.">
        <title>High frequency of phylogenetically diverse reductive dehalogenase-homologous genes in deep subseafloor sedimentary metagenomes.</title>
        <authorList>
            <person name="Kawai M."/>
            <person name="Futagami T."/>
            <person name="Toyoda A."/>
            <person name="Takaki Y."/>
            <person name="Nishi S."/>
            <person name="Hori S."/>
            <person name="Arai W."/>
            <person name="Tsubouchi T."/>
            <person name="Morono Y."/>
            <person name="Uchiyama I."/>
            <person name="Ito T."/>
            <person name="Fujiyama A."/>
            <person name="Inagaki F."/>
            <person name="Takami H."/>
        </authorList>
    </citation>
    <scope>NUCLEOTIDE SEQUENCE</scope>
    <source>
        <strain evidence="1">Expedition CK06-06</strain>
    </source>
</reference>
<protein>
    <submittedName>
        <fullName evidence="1">Uncharacterized protein</fullName>
    </submittedName>
</protein>
<evidence type="ECO:0000313" key="1">
    <source>
        <dbReference type="EMBL" id="GAG84892.1"/>
    </source>
</evidence>